<evidence type="ECO:0000313" key="3">
    <source>
        <dbReference type="Proteomes" id="UP000000391"/>
    </source>
</evidence>
<dbReference type="AlphaFoldDB" id="D7E8H9"/>
<name>D7E8H9_METEZ</name>
<gene>
    <name evidence="2" type="ordered locus">Metev_0615</name>
</gene>
<accession>D7E8H9</accession>
<dbReference type="InterPro" id="IPR027417">
    <property type="entry name" value="P-loop_NTPase"/>
</dbReference>
<dbReference type="HOGENOM" id="CLU_864982_0_0_2"/>
<dbReference type="InterPro" id="IPR008900">
    <property type="entry name" value="Zot_N"/>
</dbReference>
<dbReference type="GeneID" id="9346237"/>
<dbReference type="Proteomes" id="UP000000391">
    <property type="component" value="Chromosome"/>
</dbReference>
<proteinExistence type="predicted"/>
<keyword evidence="3" id="KW-1185">Reference proteome</keyword>
<sequence length="321" mass="37767">MHFTGTQQKKTPSPRQKGKNWYRKWLFQLHKEHLIRYLDERWEPEEHSTIISDFYEDPYLGYLVITDYLSNLEDPTKNFWKMINVIRKPGQDVILISGSKGSGKTYEGWRLLHALRKEYKVYWVGPPINLPEWAGYVATLDHLPQNAVGLVDESAIFMNSRRSMSKDNVESTELLAVARHQGRKVIFITQNTSRSDNSLTIWADVHIIKPYTSLYGKQTEREIVFDKRDQYFEPKNREWSYVKSTDLKYCTYKGYELDFYDEKIGTPFSVFENEDMAMQYAEAMAEQGYGAKSIQKVMRMKGMDKGQDFWQDIIDQINPGQ</sequence>
<organism evidence="2 3">
    <name type="scientific">Methanohalobium evestigatum (strain ATCC BAA-1072 / DSM 3721 / NBRC 107634 / OCM 161 / Z-7303)</name>
    <dbReference type="NCBI Taxonomy" id="644295"/>
    <lineage>
        <taxon>Archaea</taxon>
        <taxon>Methanobacteriati</taxon>
        <taxon>Methanobacteriota</taxon>
        <taxon>Stenosarchaea group</taxon>
        <taxon>Methanomicrobia</taxon>
        <taxon>Methanosarcinales</taxon>
        <taxon>Methanosarcinaceae</taxon>
        <taxon>Methanohalobium</taxon>
    </lineage>
</organism>
<dbReference type="Pfam" id="PF05707">
    <property type="entry name" value="Zot"/>
    <property type="match status" value="1"/>
</dbReference>
<dbReference type="Gene3D" id="3.40.50.300">
    <property type="entry name" value="P-loop containing nucleotide triphosphate hydrolases"/>
    <property type="match status" value="1"/>
</dbReference>
<dbReference type="RefSeq" id="WP_013194089.1">
    <property type="nucleotide sequence ID" value="NC_014253.1"/>
</dbReference>
<reference evidence="2 3" key="1">
    <citation type="submission" date="2010-06" db="EMBL/GenBank/DDBJ databases">
        <title>Complete sequence chromosome of Methanohalobium evestigatum Z-7303.</title>
        <authorList>
            <consortium name="US DOE Joint Genome Institute"/>
            <person name="Lucas S."/>
            <person name="Copeland A."/>
            <person name="Lapidus A."/>
            <person name="Cheng J.-F."/>
            <person name="Bruce D."/>
            <person name="Goodwin L."/>
            <person name="Pitluck S."/>
            <person name="Saunders E."/>
            <person name="Detter J.C."/>
            <person name="Han C."/>
            <person name="Tapia R."/>
            <person name="Land M."/>
            <person name="Hauser L."/>
            <person name="Kyrpides N."/>
            <person name="Mikhailova N."/>
            <person name="Sieprawska-Lupa M."/>
            <person name="Whitman W.B."/>
            <person name="Anderson I."/>
            <person name="Woyke T."/>
        </authorList>
    </citation>
    <scope>NUCLEOTIDE SEQUENCE [LARGE SCALE GENOMIC DNA]</scope>
    <source>
        <strain evidence="3">ATCC BAA-1072 / DSM 3721 / NBRC 107634 / OCM 161 / Z-7303</strain>
    </source>
</reference>
<dbReference type="KEGG" id="mev:Metev_0615"/>
<evidence type="ECO:0000259" key="1">
    <source>
        <dbReference type="Pfam" id="PF05707"/>
    </source>
</evidence>
<evidence type="ECO:0000313" key="2">
    <source>
        <dbReference type="EMBL" id="ADI73521.1"/>
    </source>
</evidence>
<feature type="domain" description="Zona occludens toxin N-terminal" evidence="1">
    <location>
        <begin position="144"/>
        <end position="199"/>
    </location>
</feature>
<protein>
    <recommendedName>
        <fullName evidence="1">Zona occludens toxin N-terminal domain-containing protein</fullName>
    </recommendedName>
</protein>
<dbReference type="SUPFAM" id="SSF52540">
    <property type="entry name" value="P-loop containing nucleoside triphosphate hydrolases"/>
    <property type="match status" value="1"/>
</dbReference>
<dbReference type="STRING" id="644295.Metev_0615"/>
<dbReference type="EMBL" id="CP002069">
    <property type="protein sequence ID" value="ADI73521.1"/>
    <property type="molecule type" value="Genomic_DNA"/>
</dbReference>